<dbReference type="CDD" id="cd16917">
    <property type="entry name" value="HATPase_UhpB-NarQ-NarX-like"/>
    <property type="match status" value="1"/>
</dbReference>
<keyword evidence="7" id="KW-0067">ATP-binding</keyword>
<comment type="caution">
    <text evidence="12">The sequence shown here is derived from an EMBL/GenBank/DDBJ whole genome shotgun (WGS) entry which is preliminary data.</text>
</comment>
<dbReference type="PANTHER" id="PTHR24421:SF10">
    <property type="entry name" value="NITRATE_NITRITE SENSOR PROTEIN NARQ"/>
    <property type="match status" value="1"/>
</dbReference>
<keyword evidence="8" id="KW-0902">Two-component regulatory system</keyword>
<dbReference type="SUPFAM" id="SSF55874">
    <property type="entry name" value="ATPase domain of HSP90 chaperone/DNA topoisomerase II/histidine kinase"/>
    <property type="match status" value="1"/>
</dbReference>
<dbReference type="Proteomes" id="UP000808914">
    <property type="component" value="Unassembled WGS sequence"/>
</dbReference>
<gene>
    <name evidence="12" type="ORF">JOD45_000085</name>
</gene>
<proteinExistence type="predicted"/>
<evidence type="ECO:0000256" key="10">
    <source>
        <dbReference type="SAM" id="Phobius"/>
    </source>
</evidence>
<dbReference type="InterPro" id="IPR003594">
    <property type="entry name" value="HATPase_dom"/>
</dbReference>
<dbReference type="InterPro" id="IPR011712">
    <property type="entry name" value="Sig_transdc_His_kin_sub3_dim/P"/>
</dbReference>
<keyword evidence="5" id="KW-0547">Nucleotide-binding</keyword>
<dbReference type="GO" id="GO:0016301">
    <property type="term" value="F:kinase activity"/>
    <property type="evidence" value="ECO:0007669"/>
    <property type="project" value="UniProtKB-KW"/>
</dbReference>
<keyword evidence="4" id="KW-0808">Transferase</keyword>
<name>A0ABS2PWQ5_9BACL</name>
<dbReference type="EC" id="2.7.13.3" evidence="2"/>
<feature type="transmembrane region" description="Helical" evidence="10">
    <location>
        <begin position="105"/>
        <end position="121"/>
    </location>
</feature>
<evidence type="ECO:0000256" key="8">
    <source>
        <dbReference type="ARBA" id="ARBA00023012"/>
    </source>
</evidence>
<feature type="coiled-coil region" evidence="9">
    <location>
        <begin position="147"/>
        <end position="177"/>
    </location>
</feature>
<feature type="domain" description="Histidine kinase/HSP90-like ATPase" evidence="11">
    <location>
        <begin position="289"/>
        <end position="381"/>
    </location>
</feature>
<comment type="catalytic activity">
    <reaction evidence="1">
        <text>ATP + protein L-histidine = ADP + protein N-phospho-L-histidine.</text>
        <dbReference type="EC" id="2.7.13.3"/>
    </reaction>
</comment>
<evidence type="ECO:0000256" key="2">
    <source>
        <dbReference type="ARBA" id="ARBA00012438"/>
    </source>
</evidence>
<dbReference type="Pfam" id="PF07730">
    <property type="entry name" value="HisKA_3"/>
    <property type="match status" value="1"/>
</dbReference>
<dbReference type="InterPro" id="IPR050482">
    <property type="entry name" value="Sensor_HK_TwoCompSys"/>
</dbReference>
<evidence type="ECO:0000256" key="1">
    <source>
        <dbReference type="ARBA" id="ARBA00000085"/>
    </source>
</evidence>
<evidence type="ECO:0000256" key="7">
    <source>
        <dbReference type="ARBA" id="ARBA00022840"/>
    </source>
</evidence>
<reference evidence="12 13" key="1">
    <citation type="submission" date="2021-01" db="EMBL/GenBank/DDBJ databases">
        <title>Genomic Encyclopedia of Type Strains, Phase IV (KMG-IV): sequencing the most valuable type-strain genomes for metagenomic binning, comparative biology and taxonomic classification.</title>
        <authorList>
            <person name="Goeker M."/>
        </authorList>
    </citation>
    <scope>NUCLEOTIDE SEQUENCE [LARGE SCALE GENOMIC DNA]</scope>
    <source>
        <strain evidence="12 13">DSM 28236</strain>
    </source>
</reference>
<keyword evidence="10" id="KW-1133">Transmembrane helix</keyword>
<dbReference type="SMART" id="SM00387">
    <property type="entry name" value="HATPase_c"/>
    <property type="match status" value="1"/>
</dbReference>
<keyword evidence="10" id="KW-0812">Transmembrane</keyword>
<sequence>MSFDVDVRLIRIIGTIALVFIYYREYTDQDIAVIVGCSLVLFLYIVLLWVRETWWNGIKYAAISLMIIAAALVLHIMYSVSDPVLLWPLVWILATVYGKYSRLSIALASITIAVILFISYPFSFKTLFILVGVFVGILIYMIRQDAYRMNQLRLQELNKAHKELQEAHAELQEAAVHSMRYAALEERTRLSREIHDGLGHQLTSLIVQLQALEIMLPDDPKKASETISQLLQIARQAMAEVRTAVREWSNDEMGLGLVALKGLVSQIQGRSSIKFDFVQDSEMTEWPIEISIVLYRVLQESLTNILRHSNATSVTVRIKENDDQIFLTIADNGNYTENAPLTPGFGLQGMMERCRLYGGNCTFSQEEPHGLRIEATLPMTPNPTDEMTS</sequence>
<dbReference type="InterPro" id="IPR036890">
    <property type="entry name" value="HATPase_C_sf"/>
</dbReference>
<evidence type="ECO:0000313" key="12">
    <source>
        <dbReference type="EMBL" id="MBM7643894.1"/>
    </source>
</evidence>
<evidence type="ECO:0000256" key="9">
    <source>
        <dbReference type="SAM" id="Coils"/>
    </source>
</evidence>
<keyword evidence="10" id="KW-0472">Membrane</keyword>
<evidence type="ECO:0000256" key="4">
    <source>
        <dbReference type="ARBA" id="ARBA00022679"/>
    </source>
</evidence>
<feature type="transmembrane region" description="Helical" evidence="10">
    <location>
        <begin position="7"/>
        <end position="25"/>
    </location>
</feature>
<feature type="transmembrane region" description="Helical" evidence="10">
    <location>
        <begin position="31"/>
        <end position="50"/>
    </location>
</feature>
<evidence type="ECO:0000256" key="3">
    <source>
        <dbReference type="ARBA" id="ARBA00022553"/>
    </source>
</evidence>
<feature type="transmembrane region" description="Helical" evidence="10">
    <location>
        <begin position="127"/>
        <end position="143"/>
    </location>
</feature>
<dbReference type="Pfam" id="PF02518">
    <property type="entry name" value="HATPase_c"/>
    <property type="match status" value="1"/>
</dbReference>
<feature type="transmembrane region" description="Helical" evidence="10">
    <location>
        <begin position="57"/>
        <end position="78"/>
    </location>
</feature>
<evidence type="ECO:0000259" key="11">
    <source>
        <dbReference type="SMART" id="SM00387"/>
    </source>
</evidence>
<organism evidence="12 13">
    <name type="scientific">Scopulibacillus daqui</name>
    <dbReference type="NCBI Taxonomy" id="1469162"/>
    <lineage>
        <taxon>Bacteria</taxon>
        <taxon>Bacillati</taxon>
        <taxon>Bacillota</taxon>
        <taxon>Bacilli</taxon>
        <taxon>Bacillales</taxon>
        <taxon>Sporolactobacillaceae</taxon>
        <taxon>Scopulibacillus</taxon>
    </lineage>
</organism>
<evidence type="ECO:0000313" key="13">
    <source>
        <dbReference type="Proteomes" id="UP000808914"/>
    </source>
</evidence>
<keyword evidence="13" id="KW-1185">Reference proteome</keyword>
<evidence type="ECO:0000256" key="5">
    <source>
        <dbReference type="ARBA" id="ARBA00022741"/>
    </source>
</evidence>
<keyword evidence="6 12" id="KW-0418">Kinase</keyword>
<dbReference type="Gene3D" id="1.20.5.1930">
    <property type="match status" value="1"/>
</dbReference>
<protein>
    <recommendedName>
        <fullName evidence="2">histidine kinase</fullName>
        <ecNumber evidence="2">2.7.13.3</ecNumber>
    </recommendedName>
</protein>
<evidence type="ECO:0000256" key="6">
    <source>
        <dbReference type="ARBA" id="ARBA00022777"/>
    </source>
</evidence>
<keyword evidence="9" id="KW-0175">Coiled coil</keyword>
<dbReference type="EMBL" id="JAFBER010000001">
    <property type="protein sequence ID" value="MBM7643894.1"/>
    <property type="molecule type" value="Genomic_DNA"/>
</dbReference>
<keyword evidence="3" id="KW-0597">Phosphoprotein</keyword>
<dbReference type="Gene3D" id="3.30.565.10">
    <property type="entry name" value="Histidine kinase-like ATPase, C-terminal domain"/>
    <property type="match status" value="1"/>
</dbReference>
<dbReference type="PANTHER" id="PTHR24421">
    <property type="entry name" value="NITRATE/NITRITE SENSOR PROTEIN NARX-RELATED"/>
    <property type="match status" value="1"/>
</dbReference>
<accession>A0ABS2PWQ5</accession>